<dbReference type="AlphaFoldDB" id="A0A0C9ZQ92"/>
<evidence type="ECO:0000313" key="3">
    <source>
        <dbReference type="Proteomes" id="UP000054018"/>
    </source>
</evidence>
<keyword evidence="1" id="KW-0812">Transmembrane</keyword>
<proteinExistence type="predicted"/>
<reference evidence="3" key="2">
    <citation type="submission" date="2015-01" db="EMBL/GenBank/DDBJ databases">
        <title>Evolutionary Origins and Diversification of the Mycorrhizal Mutualists.</title>
        <authorList>
            <consortium name="DOE Joint Genome Institute"/>
            <consortium name="Mycorrhizal Genomics Consortium"/>
            <person name="Kohler A."/>
            <person name="Kuo A."/>
            <person name="Nagy L.G."/>
            <person name="Floudas D."/>
            <person name="Copeland A."/>
            <person name="Barry K.W."/>
            <person name="Cichocki N."/>
            <person name="Veneault-Fourrey C."/>
            <person name="LaButti K."/>
            <person name="Lindquist E.A."/>
            <person name="Lipzen A."/>
            <person name="Lundell T."/>
            <person name="Morin E."/>
            <person name="Murat C."/>
            <person name="Riley R."/>
            <person name="Ohm R."/>
            <person name="Sun H."/>
            <person name="Tunlid A."/>
            <person name="Henrissat B."/>
            <person name="Grigoriev I.V."/>
            <person name="Hibbett D.S."/>
            <person name="Martin F."/>
        </authorList>
    </citation>
    <scope>NUCLEOTIDE SEQUENCE [LARGE SCALE GENOMIC DNA]</scope>
    <source>
        <strain evidence="3">441</strain>
    </source>
</reference>
<organism evidence="2 3">
    <name type="scientific">Pisolithus microcarpus 441</name>
    <dbReference type="NCBI Taxonomy" id="765257"/>
    <lineage>
        <taxon>Eukaryota</taxon>
        <taxon>Fungi</taxon>
        <taxon>Dikarya</taxon>
        <taxon>Basidiomycota</taxon>
        <taxon>Agaricomycotina</taxon>
        <taxon>Agaricomycetes</taxon>
        <taxon>Agaricomycetidae</taxon>
        <taxon>Boletales</taxon>
        <taxon>Sclerodermatineae</taxon>
        <taxon>Pisolithaceae</taxon>
        <taxon>Pisolithus</taxon>
    </lineage>
</organism>
<keyword evidence="1" id="KW-1133">Transmembrane helix</keyword>
<feature type="transmembrane region" description="Helical" evidence="1">
    <location>
        <begin position="12"/>
        <end position="30"/>
    </location>
</feature>
<dbReference type="HOGENOM" id="CLU_2850601_0_0_1"/>
<gene>
    <name evidence="2" type="ORF">PISMIDRAFT_680859</name>
</gene>
<protein>
    <submittedName>
        <fullName evidence="2">Uncharacterized protein</fullName>
    </submittedName>
</protein>
<evidence type="ECO:0000256" key="1">
    <source>
        <dbReference type="SAM" id="Phobius"/>
    </source>
</evidence>
<evidence type="ECO:0000313" key="2">
    <source>
        <dbReference type="EMBL" id="KIK21898.1"/>
    </source>
</evidence>
<keyword evidence="3" id="KW-1185">Reference proteome</keyword>
<keyword evidence="1" id="KW-0472">Membrane</keyword>
<dbReference type="Proteomes" id="UP000054018">
    <property type="component" value="Unassembled WGS sequence"/>
</dbReference>
<sequence length="65" mass="7096">MVDRLEIVYAKFNNICVVVAFLSALIVYCTDPGEKEGEGEDPLVLGSVRIYQSTAITSRVSQLAC</sequence>
<reference evidence="2 3" key="1">
    <citation type="submission" date="2014-04" db="EMBL/GenBank/DDBJ databases">
        <authorList>
            <consortium name="DOE Joint Genome Institute"/>
            <person name="Kuo A."/>
            <person name="Kohler A."/>
            <person name="Costa M.D."/>
            <person name="Nagy L.G."/>
            <person name="Floudas D."/>
            <person name="Copeland A."/>
            <person name="Barry K.W."/>
            <person name="Cichocki N."/>
            <person name="Veneault-Fourrey C."/>
            <person name="LaButti K."/>
            <person name="Lindquist E.A."/>
            <person name="Lipzen A."/>
            <person name="Lundell T."/>
            <person name="Morin E."/>
            <person name="Murat C."/>
            <person name="Sun H."/>
            <person name="Tunlid A."/>
            <person name="Henrissat B."/>
            <person name="Grigoriev I.V."/>
            <person name="Hibbett D.S."/>
            <person name="Martin F."/>
            <person name="Nordberg H.P."/>
            <person name="Cantor M.N."/>
            <person name="Hua S.X."/>
        </authorList>
    </citation>
    <scope>NUCLEOTIDE SEQUENCE [LARGE SCALE GENOMIC DNA]</scope>
    <source>
        <strain evidence="2 3">441</strain>
    </source>
</reference>
<name>A0A0C9ZQ92_9AGAM</name>
<dbReference type="EMBL" id="KN833745">
    <property type="protein sequence ID" value="KIK21898.1"/>
    <property type="molecule type" value="Genomic_DNA"/>
</dbReference>
<accession>A0A0C9ZQ92</accession>